<dbReference type="Gene3D" id="1.10.3720.10">
    <property type="entry name" value="MetI-like"/>
    <property type="match status" value="1"/>
</dbReference>
<feature type="transmembrane region" description="Helical" evidence="7">
    <location>
        <begin position="12"/>
        <end position="31"/>
    </location>
</feature>
<dbReference type="Pfam" id="PF00528">
    <property type="entry name" value="BPD_transp_1"/>
    <property type="match status" value="1"/>
</dbReference>
<keyword evidence="3" id="KW-1003">Cell membrane</keyword>
<dbReference type="PANTHER" id="PTHR43386">
    <property type="entry name" value="OLIGOPEPTIDE TRANSPORT SYSTEM PERMEASE PROTEIN APPC"/>
    <property type="match status" value="1"/>
</dbReference>
<comment type="subcellular location">
    <subcellularLocation>
        <location evidence="1 7">Cell membrane</location>
        <topology evidence="1 7">Multi-pass membrane protein</topology>
    </subcellularLocation>
</comment>
<dbReference type="InterPro" id="IPR035906">
    <property type="entry name" value="MetI-like_sf"/>
</dbReference>
<keyword evidence="10" id="KW-1185">Reference proteome</keyword>
<feature type="transmembrane region" description="Helical" evidence="7">
    <location>
        <begin position="131"/>
        <end position="150"/>
    </location>
</feature>
<dbReference type="SUPFAM" id="SSF161098">
    <property type="entry name" value="MetI-like"/>
    <property type="match status" value="1"/>
</dbReference>
<evidence type="ECO:0000256" key="2">
    <source>
        <dbReference type="ARBA" id="ARBA00022448"/>
    </source>
</evidence>
<evidence type="ECO:0000256" key="3">
    <source>
        <dbReference type="ARBA" id="ARBA00022475"/>
    </source>
</evidence>
<comment type="similarity">
    <text evidence="7">Belongs to the binding-protein-dependent transport system permease family.</text>
</comment>
<organism evidence="9 10">
    <name type="scientific">Phytohabitans maris</name>
    <dbReference type="NCBI Taxonomy" id="3071409"/>
    <lineage>
        <taxon>Bacteria</taxon>
        <taxon>Bacillati</taxon>
        <taxon>Actinomycetota</taxon>
        <taxon>Actinomycetes</taxon>
        <taxon>Micromonosporales</taxon>
        <taxon>Micromonosporaceae</taxon>
    </lineage>
</organism>
<evidence type="ECO:0000259" key="8">
    <source>
        <dbReference type="PROSITE" id="PS50928"/>
    </source>
</evidence>
<evidence type="ECO:0000256" key="7">
    <source>
        <dbReference type="RuleBase" id="RU363032"/>
    </source>
</evidence>
<keyword evidence="5 7" id="KW-1133">Transmembrane helix</keyword>
<keyword evidence="4 7" id="KW-0812">Transmembrane</keyword>
<name>A0ABU0ZDZ6_9ACTN</name>
<evidence type="ECO:0000256" key="1">
    <source>
        <dbReference type="ARBA" id="ARBA00004651"/>
    </source>
</evidence>
<evidence type="ECO:0000256" key="6">
    <source>
        <dbReference type="ARBA" id="ARBA00023136"/>
    </source>
</evidence>
<keyword evidence="6 7" id="KW-0472">Membrane</keyword>
<dbReference type="PANTHER" id="PTHR43386:SF25">
    <property type="entry name" value="PEPTIDE ABC TRANSPORTER PERMEASE PROTEIN"/>
    <property type="match status" value="1"/>
</dbReference>
<comment type="caution">
    <text evidence="9">The sequence shown here is derived from an EMBL/GenBank/DDBJ whole genome shotgun (WGS) entry which is preliminary data.</text>
</comment>
<proteinExistence type="inferred from homology"/>
<reference evidence="9 10" key="1">
    <citation type="submission" date="2023-08" db="EMBL/GenBank/DDBJ databases">
        <title>Phytohabitans sansha sp. nov., isolated from marine sediment.</title>
        <authorList>
            <person name="Zhao Y."/>
            <person name="Yi K."/>
        </authorList>
    </citation>
    <scope>NUCLEOTIDE SEQUENCE [LARGE SCALE GENOMIC DNA]</scope>
    <source>
        <strain evidence="9 10">ZYX-F-186</strain>
    </source>
</reference>
<dbReference type="RefSeq" id="WP_308712551.1">
    <property type="nucleotide sequence ID" value="NZ_JAVHUY010000009.1"/>
</dbReference>
<evidence type="ECO:0000313" key="10">
    <source>
        <dbReference type="Proteomes" id="UP001230908"/>
    </source>
</evidence>
<feature type="transmembrane region" description="Helical" evidence="7">
    <location>
        <begin position="197"/>
        <end position="214"/>
    </location>
</feature>
<dbReference type="Proteomes" id="UP001230908">
    <property type="component" value="Unassembled WGS sequence"/>
</dbReference>
<feature type="domain" description="ABC transmembrane type-1" evidence="8">
    <location>
        <begin position="69"/>
        <end position="257"/>
    </location>
</feature>
<feature type="transmembrane region" description="Helical" evidence="7">
    <location>
        <begin position="234"/>
        <end position="256"/>
    </location>
</feature>
<accession>A0ABU0ZDZ6</accession>
<protein>
    <submittedName>
        <fullName evidence="9">ABC transporter permease</fullName>
    </submittedName>
</protein>
<dbReference type="CDD" id="cd06261">
    <property type="entry name" value="TM_PBP2"/>
    <property type="match status" value="1"/>
</dbReference>
<evidence type="ECO:0000313" key="9">
    <source>
        <dbReference type="EMBL" id="MDQ7905280.1"/>
    </source>
</evidence>
<feature type="transmembrane region" description="Helical" evidence="7">
    <location>
        <begin position="108"/>
        <end position="125"/>
    </location>
</feature>
<dbReference type="PROSITE" id="PS50928">
    <property type="entry name" value="ABC_TM1"/>
    <property type="match status" value="1"/>
</dbReference>
<keyword evidence="2 7" id="KW-0813">Transport</keyword>
<evidence type="ECO:0000256" key="5">
    <source>
        <dbReference type="ARBA" id="ARBA00022989"/>
    </source>
</evidence>
<dbReference type="InterPro" id="IPR050366">
    <property type="entry name" value="BP-dependent_transpt_permease"/>
</dbReference>
<gene>
    <name evidence="9" type="ORF">RB614_12165</name>
</gene>
<dbReference type="InterPro" id="IPR000515">
    <property type="entry name" value="MetI-like"/>
</dbReference>
<dbReference type="EMBL" id="JAVHUY010000009">
    <property type="protein sequence ID" value="MDQ7905280.1"/>
    <property type="molecule type" value="Genomic_DNA"/>
</dbReference>
<sequence length="273" mass="27397">MTRGRRRWAGRAAGAVAALLVVVAVAGPWLAPHDPTDVVGLPFAPPGAGQPLGTDYLGADVASRLLHGGRTVVVLALAAGALAYLVGGGLGLAAGLFGRADTVLMRPVDVLIAVPPFLVLAVLAAGTGRGAAVVVLAAALANVPGIARVVRAATLEVGVRGYVEVALARGETWIRVAGRDVLPNIAALVLTDVGSRISAMVAMVAGANFLGLGLQPPTADWALMVAENRAGLALQPWAVLAPALAIAVLTITVNLGGDELAARLRRATTTVAA</sequence>
<evidence type="ECO:0000256" key="4">
    <source>
        <dbReference type="ARBA" id="ARBA00022692"/>
    </source>
</evidence>
<feature type="transmembrane region" description="Helical" evidence="7">
    <location>
        <begin position="72"/>
        <end position="96"/>
    </location>
</feature>